<dbReference type="KEGG" id="mbet:N8K70_03600"/>
<keyword evidence="3" id="KW-1185">Reference proteome</keyword>
<feature type="transmembrane region" description="Helical" evidence="1">
    <location>
        <begin position="12"/>
        <end position="33"/>
    </location>
</feature>
<evidence type="ECO:0000256" key="1">
    <source>
        <dbReference type="SAM" id="Phobius"/>
    </source>
</evidence>
<sequence length="96" mass="9563">MTAPVLVPRNSPAGVVATWAFGAVVAIAIGLFVPIGDRFGWLAVGAGASLLVGFALDLRLGRPDGFIFRVAASTVGAVAVMGLISVTFALAAIAPA</sequence>
<reference evidence="2 3" key="1">
    <citation type="submission" date="2023-02" db="EMBL/GenBank/DDBJ databases">
        <title>Microbacterium betulae sp. nov., isolated from birch wood.</title>
        <authorList>
            <person name="Pasciak M."/>
            <person name="Pawlik K.J."/>
            <person name="Martynowski D."/>
            <person name="Laczmanski L."/>
            <person name="Ciekot J."/>
            <person name="Szponar B."/>
            <person name="Wojcik-Fatla A."/>
            <person name="Mackiewicz B."/>
            <person name="Farian E."/>
            <person name="Cholewa G."/>
            <person name="Cholewa A."/>
            <person name="Dutkiewicz J."/>
        </authorList>
    </citation>
    <scope>NUCLEOTIDE SEQUENCE [LARGE SCALE GENOMIC DNA]</scope>
    <source>
        <strain evidence="2 3">AB</strain>
    </source>
</reference>
<dbReference type="RefSeq" id="WP_317140247.1">
    <property type="nucleotide sequence ID" value="NZ_CP118157.1"/>
</dbReference>
<feature type="transmembrane region" description="Helical" evidence="1">
    <location>
        <begin position="70"/>
        <end position="94"/>
    </location>
</feature>
<proteinExistence type="predicted"/>
<dbReference type="Proteomes" id="UP001305498">
    <property type="component" value="Chromosome"/>
</dbReference>
<protein>
    <submittedName>
        <fullName evidence="2">Uncharacterized protein</fullName>
    </submittedName>
</protein>
<name>A0AA97I5I3_9MICO</name>
<dbReference type="EMBL" id="CP118157">
    <property type="protein sequence ID" value="WOF23776.1"/>
    <property type="molecule type" value="Genomic_DNA"/>
</dbReference>
<evidence type="ECO:0000313" key="2">
    <source>
        <dbReference type="EMBL" id="WOF23776.1"/>
    </source>
</evidence>
<keyword evidence="1" id="KW-1133">Transmembrane helix</keyword>
<organism evidence="2 3">
    <name type="scientific">Microbacterium betulae</name>
    <dbReference type="NCBI Taxonomy" id="2981139"/>
    <lineage>
        <taxon>Bacteria</taxon>
        <taxon>Bacillati</taxon>
        <taxon>Actinomycetota</taxon>
        <taxon>Actinomycetes</taxon>
        <taxon>Micrococcales</taxon>
        <taxon>Microbacteriaceae</taxon>
        <taxon>Microbacterium</taxon>
    </lineage>
</organism>
<gene>
    <name evidence="2" type="ORF">N8K70_03600</name>
</gene>
<feature type="transmembrane region" description="Helical" evidence="1">
    <location>
        <begin position="39"/>
        <end position="58"/>
    </location>
</feature>
<dbReference type="AlphaFoldDB" id="A0AA97I5I3"/>
<accession>A0AA97I5I3</accession>
<keyword evidence="1" id="KW-0472">Membrane</keyword>
<keyword evidence="1" id="KW-0812">Transmembrane</keyword>
<evidence type="ECO:0000313" key="3">
    <source>
        <dbReference type="Proteomes" id="UP001305498"/>
    </source>
</evidence>